<dbReference type="CDD" id="cd00400">
    <property type="entry name" value="Voltage_gated_ClC"/>
    <property type="match status" value="1"/>
</dbReference>
<feature type="transmembrane region" description="Helical" evidence="11">
    <location>
        <begin position="406"/>
        <end position="428"/>
    </location>
</feature>
<comment type="caution">
    <text evidence="13">The sequence shown here is derived from an EMBL/GenBank/DDBJ whole genome shotgun (WGS) entry which is preliminary data.</text>
</comment>
<gene>
    <name evidence="13" type="ORF">ACFP1Z_32915</name>
</gene>
<keyword evidence="10" id="KW-0129">CBS domain</keyword>
<dbReference type="PANTHER" id="PTHR43427:SF6">
    <property type="entry name" value="CHLORIDE CHANNEL PROTEIN CLC-E"/>
    <property type="match status" value="1"/>
</dbReference>
<dbReference type="SUPFAM" id="SSF81340">
    <property type="entry name" value="Clc chloride channel"/>
    <property type="match status" value="1"/>
</dbReference>
<dbReference type="PROSITE" id="PS51371">
    <property type="entry name" value="CBS"/>
    <property type="match status" value="1"/>
</dbReference>
<dbReference type="CDD" id="cd02205">
    <property type="entry name" value="CBS_pair_SF"/>
    <property type="match status" value="1"/>
</dbReference>
<protein>
    <submittedName>
        <fullName evidence="13">Chloride channel protein</fullName>
    </submittedName>
</protein>
<evidence type="ECO:0000256" key="8">
    <source>
        <dbReference type="ARBA" id="ARBA00023214"/>
    </source>
</evidence>
<evidence type="ECO:0000259" key="12">
    <source>
        <dbReference type="PROSITE" id="PS51371"/>
    </source>
</evidence>
<dbReference type="SUPFAM" id="SSF54631">
    <property type="entry name" value="CBS-domain pair"/>
    <property type="match status" value="1"/>
</dbReference>
<keyword evidence="6 11" id="KW-0472">Membrane</keyword>
<dbReference type="PRINTS" id="PR00762">
    <property type="entry name" value="CLCHANNEL"/>
</dbReference>
<dbReference type="Gene3D" id="3.10.580.10">
    <property type="entry name" value="CBS-domain"/>
    <property type="match status" value="1"/>
</dbReference>
<dbReference type="RefSeq" id="WP_390321632.1">
    <property type="nucleotide sequence ID" value="NZ_JBHSPB010000040.1"/>
</dbReference>
<feature type="transmembrane region" description="Helical" evidence="11">
    <location>
        <begin position="376"/>
        <end position="400"/>
    </location>
</feature>
<evidence type="ECO:0000256" key="3">
    <source>
        <dbReference type="ARBA" id="ARBA00022692"/>
    </source>
</evidence>
<evidence type="ECO:0000256" key="6">
    <source>
        <dbReference type="ARBA" id="ARBA00023136"/>
    </source>
</evidence>
<dbReference type="PANTHER" id="PTHR43427">
    <property type="entry name" value="CHLORIDE CHANNEL PROTEIN CLC-E"/>
    <property type="match status" value="1"/>
</dbReference>
<evidence type="ECO:0000256" key="7">
    <source>
        <dbReference type="ARBA" id="ARBA00023173"/>
    </source>
</evidence>
<keyword evidence="2" id="KW-0813">Transport</keyword>
<dbReference type="InterPro" id="IPR014743">
    <property type="entry name" value="Cl-channel_core"/>
</dbReference>
<dbReference type="InterPro" id="IPR000644">
    <property type="entry name" value="CBS_dom"/>
</dbReference>
<feature type="transmembrane region" description="Helical" evidence="11">
    <location>
        <begin position="277"/>
        <end position="300"/>
    </location>
</feature>
<comment type="subcellular location">
    <subcellularLocation>
        <location evidence="1">Membrane</location>
        <topology evidence="1">Multi-pass membrane protein</topology>
    </subcellularLocation>
</comment>
<evidence type="ECO:0000313" key="13">
    <source>
        <dbReference type="EMBL" id="MFC5724957.1"/>
    </source>
</evidence>
<evidence type="ECO:0000256" key="1">
    <source>
        <dbReference type="ARBA" id="ARBA00004141"/>
    </source>
</evidence>
<feature type="transmembrane region" description="Helical" evidence="11">
    <location>
        <begin position="65"/>
        <end position="84"/>
    </location>
</feature>
<evidence type="ECO:0000256" key="4">
    <source>
        <dbReference type="ARBA" id="ARBA00022989"/>
    </source>
</evidence>
<feature type="transmembrane region" description="Helical" evidence="11">
    <location>
        <begin position="312"/>
        <end position="335"/>
    </location>
</feature>
<feature type="transmembrane region" description="Helical" evidence="11">
    <location>
        <begin position="12"/>
        <end position="35"/>
    </location>
</feature>
<evidence type="ECO:0000256" key="9">
    <source>
        <dbReference type="ARBA" id="ARBA00023303"/>
    </source>
</evidence>
<evidence type="ECO:0000256" key="2">
    <source>
        <dbReference type="ARBA" id="ARBA00022448"/>
    </source>
</evidence>
<evidence type="ECO:0000313" key="14">
    <source>
        <dbReference type="Proteomes" id="UP001596083"/>
    </source>
</evidence>
<reference evidence="14" key="1">
    <citation type="journal article" date="2019" name="Int. J. Syst. Evol. Microbiol.">
        <title>The Global Catalogue of Microorganisms (GCM) 10K type strain sequencing project: providing services to taxonomists for standard genome sequencing and annotation.</title>
        <authorList>
            <consortium name="The Broad Institute Genomics Platform"/>
            <consortium name="The Broad Institute Genome Sequencing Center for Infectious Disease"/>
            <person name="Wu L."/>
            <person name="Ma J."/>
        </authorList>
    </citation>
    <scope>NUCLEOTIDE SEQUENCE [LARGE SCALE GENOMIC DNA]</scope>
    <source>
        <strain evidence="14">CGMCC 4.7304</strain>
    </source>
</reference>
<name>A0ABW0ZAR1_9ACTN</name>
<evidence type="ECO:0000256" key="10">
    <source>
        <dbReference type="PROSITE-ProRule" id="PRU00703"/>
    </source>
</evidence>
<feature type="transmembrane region" description="Helical" evidence="11">
    <location>
        <begin position="341"/>
        <end position="364"/>
    </location>
</feature>
<keyword evidence="14" id="KW-1185">Reference proteome</keyword>
<evidence type="ECO:0000256" key="5">
    <source>
        <dbReference type="ARBA" id="ARBA00023065"/>
    </source>
</evidence>
<keyword evidence="7" id="KW-0869">Chloride channel</keyword>
<keyword evidence="4 11" id="KW-1133">Transmembrane helix</keyword>
<keyword evidence="5" id="KW-0406">Ion transport</keyword>
<dbReference type="InterPro" id="IPR046342">
    <property type="entry name" value="CBS_dom_sf"/>
</dbReference>
<keyword evidence="3 11" id="KW-0812">Transmembrane</keyword>
<dbReference type="Gene3D" id="1.10.3080.10">
    <property type="entry name" value="Clc chloride channel"/>
    <property type="match status" value="1"/>
</dbReference>
<accession>A0ABW0ZAR1</accession>
<sequence>MAGAWRRGGLRGPWGTGLLAVVTGAAAGCGAIGFFRLTELLTVLFTGHPDHVTADRAANPHLPWLGPYVLLLAPVLGGLLYGPLVHRFARGSRGHGLPEVMLAVARHGGRLDPRVCATRVLASALCIGSGGSVGRAGPITQLGAALGSAFARAAGLAEGRARLLVGCGAAGGIAATFDAPLAGAFFALELILKDFGVEAFGAVVLAGTAAAVLARAALGGTDYLALPDLPAFRIDHGAQLPAFALLGVAAGVVGVVLTRTLYLTEDLCDRLWRGPLWLRPAVGGLLLGALLMALPQLYGVGCPTAEQAVGGGIGPGLLLLLLVGKIAATSLTFGIGGTGGLLAPMLFIGAVFGAACGNLAELVLPGAAAGSGTVGAYAVVGMGALLAGAARAPITAVLLLTEITGGYAVVLPLLIAVVAATLTGRLLARDTIDTLKLRRRGIDPAGLAVPSGGPLAAGTVGAAMESLPAPLPAGTQLADAAWVLGIGGHGALPVLGATGRYLGTVTARTLAQALAEPPDVDGLEPPPTAGQLATYPVLLTPVMPLAEALPALVSAPGAALPVLDPATGRPVGWLTHRAALRALEPEATGAAPAGAR</sequence>
<dbReference type="Proteomes" id="UP001596083">
    <property type="component" value="Unassembled WGS sequence"/>
</dbReference>
<keyword evidence="9" id="KW-0407">Ion channel</keyword>
<dbReference type="Pfam" id="PF00654">
    <property type="entry name" value="Voltage_CLC"/>
    <property type="match status" value="1"/>
</dbReference>
<keyword evidence="8" id="KW-0868">Chloride</keyword>
<dbReference type="PROSITE" id="PS51257">
    <property type="entry name" value="PROKAR_LIPOPROTEIN"/>
    <property type="match status" value="1"/>
</dbReference>
<dbReference type="EMBL" id="JBHSPB010000040">
    <property type="protein sequence ID" value="MFC5724957.1"/>
    <property type="molecule type" value="Genomic_DNA"/>
</dbReference>
<dbReference type="SMART" id="SM00116">
    <property type="entry name" value="CBS"/>
    <property type="match status" value="2"/>
</dbReference>
<dbReference type="InterPro" id="IPR001807">
    <property type="entry name" value="ClC"/>
</dbReference>
<feature type="transmembrane region" description="Helical" evidence="11">
    <location>
        <begin position="238"/>
        <end position="257"/>
    </location>
</feature>
<organism evidence="13 14">
    <name type="scientific">Streptomyces gamaensis</name>
    <dbReference type="NCBI Taxonomy" id="1763542"/>
    <lineage>
        <taxon>Bacteria</taxon>
        <taxon>Bacillati</taxon>
        <taxon>Actinomycetota</taxon>
        <taxon>Actinomycetes</taxon>
        <taxon>Kitasatosporales</taxon>
        <taxon>Streptomycetaceae</taxon>
        <taxon>Streptomyces</taxon>
    </lineage>
</organism>
<feature type="transmembrane region" description="Helical" evidence="11">
    <location>
        <begin position="199"/>
        <end position="218"/>
    </location>
</feature>
<evidence type="ECO:0000256" key="11">
    <source>
        <dbReference type="SAM" id="Phobius"/>
    </source>
</evidence>
<dbReference type="InterPro" id="IPR050368">
    <property type="entry name" value="ClC-type_chloride_channel"/>
</dbReference>
<feature type="domain" description="CBS" evidence="12">
    <location>
        <begin position="464"/>
        <end position="520"/>
    </location>
</feature>
<proteinExistence type="predicted"/>